<evidence type="ECO:0000313" key="1">
    <source>
        <dbReference type="EMBL" id="KKN14026.1"/>
    </source>
</evidence>
<dbReference type="EMBL" id="LAZR01003859">
    <property type="protein sequence ID" value="KKN14026.1"/>
    <property type="molecule type" value="Genomic_DNA"/>
</dbReference>
<gene>
    <name evidence="1" type="ORF">LCGC14_1000220</name>
</gene>
<dbReference type="AlphaFoldDB" id="A0A0F9QLL8"/>
<accession>A0A0F9QLL8</accession>
<proteinExistence type="predicted"/>
<organism evidence="1">
    <name type="scientific">marine sediment metagenome</name>
    <dbReference type="NCBI Taxonomy" id="412755"/>
    <lineage>
        <taxon>unclassified sequences</taxon>
        <taxon>metagenomes</taxon>
        <taxon>ecological metagenomes</taxon>
    </lineage>
</organism>
<name>A0A0F9QLL8_9ZZZZ</name>
<sequence>MAKKKFKGHKLMKSLPEYACLHASRFIAGYGIERAEIVAKLTLQKIRAKQAYMDKTYGGDIIKCKAHPLYQGKGKPDFACSVCWDIFALAHKNDKKEQHDP</sequence>
<protein>
    <submittedName>
        <fullName evidence="1">Uncharacterized protein</fullName>
    </submittedName>
</protein>
<comment type="caution">
    <text evidence="1">The sequence shown here is derived from an EMBL/GenBank/DDBJ whole genome shotgun (WGS) entry which is preliminary data.</text>
</comment>
<reference evidence="1" key="1">
    <citation type="journal article" date="2015" name="Nature">
        <title>Complex archaea that bridge the gap between prokaryotes and eukaryotes.</title>
        <authorList>
            <person name="Spang A."/>
            <person name="Saw J.H."/>
            <person name="Jorgensen S.L."/>
            <person name="Zaremba-Niedzwiedzka K."/>
            <person name="Martijn J."/>
            <person name="Lind A.E."/>
            <person name="van Eijk R."/>
            <person name="Schleper C."/>
            <person name="Guy L."/>
            <person name="Ettema T.J."/>
        </authorList>
    </citation>
    <scope>NUCLEOTIDE SEQUENCE</scope>
</reference>